<dbReference type="Proteomes" id="UP000197446">
    <property type="component" value="Unassembled WGS sequence"/>
</dbReference>
<reference evidence="9 10" key="1">
    <citation type="journal article" date="2007" name="Int. J. Syst. Evol. Microbiol.">
        <title>Description of Pelomonas aquatica sp. nov. and Pelomonas puraquae sp. nov., isolated from industrial and haemodialysis water.</title>
        <authorList>
            <person name="Gomila M."/>
            <person name="Bowien B."/>
            <person name="Falsen E."/>
            <person name="Moore E.R."/>
            <person name="Lalucat J."/>
        </authorList>
    </citation>
    <scope>NUCLEOTIDE SEQUENCE [LARGE SCALE GENOMIC DNA]</scope>
    <source>
        <strain evidence="9 10">CCUG 52769</strain>
    </source>
</reference>
<evidence type="ECO:0000256" key="3">
    <source>
        <dbReference type="ARBA" id="ARBA00022475"/>
    </source>
</evidence>
<dbReference type="OrthoDB" id="8557224at2"/>
<keyword evidence="3" id="KW-1003">Cell membrane</keyword>
<evidence type="ECO:0000256" key="6">
    <source>
        <dbReference type="ARBA" id="ARBA00023136"/>
    </source>
</evidence>
<feature type="transmembrane region" description="Helical" evidence="7">
    <location>
        <begin position="87"/>
        <end position="108"/>
    </location>
</feature>
<dbReference type="InterPro" id="IPR005769">
    <property type="entry name" value="PhnE/PtxC"/>
</dbReference>
<evidence type="ECO:0000256" key="1">
    <source>
        <dbReference type="ARBA" id="ARBA00004651"/>
    </source>
</evidence>
<dbReference type="GO" id="GO:0005886">
    <property type="term" value="C:plasma membrane"/>
    <property type="evidence" value="ECO:0007669"/>
    <property type="project" value="UniProtKB-SubCell"/>
</dbReference>
<evidence type="ECO:0000256" key="5">
    <source>
        <dbReference type="ARBA" id="ARBA00022989"/>
    </source>
</evidence>
<dbReference type="PANTHER" id="PTHR30043">
    <property type="entry name" value="PHOSPHONATES TRANSPORT SYSTEM PERMEASE PROTEIN"/>
    <property type="match status" value="1"/>
</dbReference>
<name>A0A254MZK8_9BURK</name>
<protein>
    <submittedName>
        <fullName evidence="9">Phosphonate ABC transporter, permease protein PhnE</fullName>
    </submittedName>
</protein>
<keyword evidence="6 7" id="KW-0472">Membrane</keyword>
<proteinExistence type="inferred from homology"/>
<keyword evidence="2 7" id="KW-0813">Transport</keyword>
<evidence type="ECO:0000256" key="7">
    <source>
        <dbReference type="RuleBase" id="RU363032"/>
    </source>
</evidence>
<sequence length="274" mass="29174">MQEPSSAVLRALEARARESVGWSGRRVLRAACLVALLVLLAASARLAQVDLGRLIEGLPKLGHWLATAWPPKLDEVPIFLWRTAETVAMAAVGTAIATLLAVPMALLASRNLTPWPRLYLPARWLLNGLRGIDSFVFALLFVAAVGLGPFAGVLGIALHTWGSAGKFMADTIESAPLGPMQAVETTGAGRLIAARYALVPEVLPAILSSTLYLFEFNVRASTVLGVVGAGGIGQELKNSMDLLDFARLATIIAIVLLVVTAIDQVAAWLRRRLV</sequence>
<comment type="similarity">
    <text evidence="7">Belongs to the binding-protein-dependent transport system permease family.</text>
</comment>
<evidence type="ECO:0000313" key="9">
    <source>
        <dbReference type="EMBL" id="OWR00794.1"/>
    </source>
</evidence>
<evidence type="ECO:0000259" key="8">
    <source>
        <dbReference type="PROSITE" id="PS50928"/>
    </source>
</evidence>
<dbReference type="InterPro" id="IPR035906">
    <property type="entry name" value="MetI-like_sf"/>
</dbReference>
<feature type="transmembrane region" description="Helical" evidence="7">
    <location>
        <begin position="135"/>
        <end position="158"/>
    </location>
</feature>
<accession>A0A254MZK8</accession>
<dbReference type="CDD" id="cd06261">
    <property type="entry name" value="TM_PBP2"/>
    <property type="match status" value="1"/>
</dbReference>
<keyword evidence="4 7" id="KW-0812">Transmembrane</keyword>
<dbReference type="PROSITE" id="PS50928">
    <property type="entry name" value="ABC_TM1"/>
    <property type="match status" value="1"/>
</dbReference>
<comment type="caution">
    <text evidence="9">The sequence shown here is derived from an EMBL/GenBank/DDBJ whole genome shotgun (WGS) entry which is preliminary data.</text>
</comment>
<dbReference type="InterPro" id="IPR000515">
    <property type="entry name" value="MetI-like"/>
</dbReference>
<keyword evidence="5 7" id="KW-1133">Transmembrane helix</keyword>
<dbReference type="Pfam" id="PF00528">
    <property type="entry name" value="BPD_transp_1"/>
    <property type="match status" value="1"/>
</dbReference>
<dbReference type="Gene3D" id="1.10.3720.10">
    <property type="entry name" value="MetI-like"/>
    <property type="match status" value="1"/>
</dbReference>
<comment type="subcellular location">
    <subcellularLocation>
        <location evidence="1 7">Cell membrane</location>
        <topology evidence="1 7">Multi-pass membrane protein</topology>
    </subcellularLocation>
</comment>
<feature type="transmembrane region" description="Helical" evidence="7">
    <location>
        <begin position="245"/>
        <end position="269"/>
    </location>
</feature>
<dbReference type="PANTHER" id="PTHR30043:SF1">
    <property type="entry name" value="ABC TRANSPORT SYSTEM PERMEASE PROTEIN P69"/>
    <property type="match status" value="1"/>
</dbReference>
<feature type="domain" description="ABC transmembrane type-1" evidence="8">
    <location>
        <begin position="83"/>
        <end position="266"/>
    </location>
</feature>
<organism evidence="9 10">
    <name type="scientific">Roseateles puraquae</name>
    <dbReference type="NCBI Taxonomy" id="431059"/>
    <lineage>
        <taxon>Bacteria</taxon>
        <taxon>Pseudomonadati</taxon>
        <taxon>Pseudomonadota</taxon>
        <taxon>Betaproteobacteria</taxon>
        <taxon>Burkholderiales</taxon>
        <taxon>Sphaerotilaceae</taxon>
        <taxon>Roseateles</taxon>
    </lineage>
</organism>
<dbReference type="AlphaFoldDB" id="A0A254MZK8"/>
<dbReference type="NCBIfam" id="TIGR01097">
    <property type="entry name" value="PhnE"/>
    <property type="match status" value="1"/>
</dbReference>
<dbReference type="EMBL" id="NISI01000014">
    <property type="protein sequence ID" value="OWR00794.1"/>
    <property type="molecule type" value="Genomic_DNA"/>
</dbReference>
<evidence type="ECO:0000256" key="2">
    <source>
        <dbReference type="ARBA" id="ARBA00022448"/>
    </source>
</evidence>
<dbReference type="SUPFAM" id="SSF161098">
    <property type="entry name" value="MetI-like"/>
    <property type="match status" value="1"/>
</dbReference>
<evidence type="ECO:0000313" key="10">
    <source>
        <dbReference type="Proteomes" id="UP000197446"/>
    </source>
</evidence>
<keyword evidence="10" id="KW-1185">Reference proteome</keyword>
<evidence type="ECO:0000256" key="4">
    <source>
        <dbReference type="ARBA" id="ARBA00022692"/>
    </source>
</evidence>
<dbReference type="GO" id="GO:0015416">
    <property type="term" value="F:ABC-type phosphonate transporter activity"/>
    <property type="evidence" value="ECO:0007669"/>
    <property type="project" value="InterPro"/>
</dbReference>
<gene>
    <name evidence="9" type="primary">phnE</name>
    <name evidence="9" type="ORF">CDO81_23970</name>
</gene>